<evidence type="ECO:0000313" key="2">
    <source>
        <dbReference type="Proteomes" id="UP000258927"/>
    </source>
</evidence>
<organism evidence="1 2">
    <name type="scientific">Maritalea myrionectae</name>
    <dbReference type="NCBI Taxonomy" id="454601"/>
    <lineage>
        <taxon>Bacteria</taxon>
        <taxon>Pseudomonadati</taxon>
        <taxon>Pseudomonadota</taxon>
        <taxon>Alphaproteobacteria</taxon>
        <taxon>Hyphomicrobiales</taxon>
        <taxon>Devosiaceae</taxon>
        <taxon>Maritalea</taxon>
    </lineage>
</organism>
<evidence type="ECO:0000313" key="1">
    <source>
        <dbReference type="EMBL" id="AVX06000.1"/>
    </source>
</evidence>
<dbReference type="KEGG" id="mmyr:MXMO3_03497"/>
<name>A0A2R4MJ59_9HYPH</name>
<dbReference type="EMBL" id="CP021331">
    <property type="protein sequence ID" value="AVX06000.1"/>
    <property type="molecule type" value="Genomic_DNA"/>
</dbReference>
<reference evidence="1 2" key="1">
    <citation type="submission" date="2017-05" db="EMBL/GenBank/DDBJ databases">
        <title>Genome Analysis of Maritalea myrionectae HL2708#5.</title>
        <authorList>
            <consortium name="Cotde Inc.-PKNU"/>
            <person name="Jang D."/>
            <person name="Oh H.-M."/>
        </authorList>
    </citation>
    <scope>NUCLEOTIDE SEQUENCE [LARGE SCALE GENOMIC DNA]</scope>
    <source>
        <strain evidence="1 2">HL2708#5</strain>
        <plasmid evidence="2">phl2708x3</plasmid>
    </source>
</reference>
<sequence length="135" mass="15264">MVNTTPFNQFTNGIDQHNLNEKQINDLFRSQFGNAVHKICDSIKINGTLRYENASNCKPEFICAALQLITDCESSNLSVMNDEGSQGTVQIGRWQFKWRIEKDAQSKHDVSDNVAKLLPANSINRQLIISLPTMH</sequence>
<gene>
    <name evidence="1" type="ORF">MXMO3_03497</name>
</gene>
<keyword evidence="1" id="KW-0614">Plasmid</keyword>
<protein>
    <submittedName>
        <fullName evidence="1">Uncharacterized protein</fullName>
    </submittedName>
</protein>
<accession>A0A2R4MJ59</accession>
<geneLocation type="plasmid" evidence="2">
    <name>phl2708x3</name>
</geneLocation>
<keyword evidence="2" id="KW-1185">Reference proteome</keyword>
<proteinExistence type="predicted"/>
<dbReference type="AlphaFoldDB" id="A0A2R4MJ59"/>
<dbReference type="Proteomes" id="UP000258927">
    <property type="component" value="Plasmid pHL2708X3"/>
</dbReference>